<keyword evidence="2" id="KW-1185">Reference proteome</keyword>
<dbReference type="EMBL" id="CP020472">
    <property type="protein sequence ID" value="ARD23590.1"/>
    <property type="molecule type" value="Genomic_DNA"/>
</dbReference>
<organism evidence="1 2">
    <name type="scientific">Shewanella japonica</name>
    <dbReference type="NCBI Taxonomy" id="93973"/>
    <lineage>
        <taxon>Bacteria</taxon>
        <taxon>Pseudomonadati</taxon>
        <taxon>Pseudomonadota</taxon>
        <taxon>Gammaproteobacteria</taxon>
        <taxon>Alteromonadales</taxon>
        <taxon>Shewanellaceae</taxon>
        <taxon>Shewanella</taxon>
    </lineage>
</organism>
<gene>
    <name evidence="1" type="ORF">SJ2017_3331</name>
</gene>
<dbReference type="Gene3D" id="3.40.50.300">
    <property type="entry name" value="P-loop containing nucleotide triphosphate hydrolases"/>
    <property type="match status" value="1"/>
</dbReference>
<proteinExistence type="predicted"/>
<reference evidence="1 2" key="1">
    <citation type="submission" date="2017-03" db="EMBL/GenBank/DDBJ databases">
        <title>Genome sequencing of Shewanella japonica KCTC 22435.</title>
        <authorList>
            <person name="Kim K.M."/>
        </authorList>
    </citation>
    <scope>NUCLEOTIDE SEQUENCE [LARGE SCALE GENOMIC DNA]</scope>
    <source>
        <strain evidence="1 2">KCTC 22435</strain>
    </source>
</reference>
<evidence type="ECO:0000313" key="1">
    <source>
        <dbReference type="EMBL" id="ARD23590.1"/>
    </source>
</evidence>
<name>A0ABN4YMC7_9GAMM</name>
<evidence type="ECO:0008006" key="3">
    <source>
        <dbReference type="Google" id="ProtNLM"/>
    </source>
</evidence>
<sequence>MQIEQLIKKNINLYHNGIVKAEEIDNETVFVELDKYVVTNELKEHIENFFKLYMTPTSSAEASSPASKSGIWLSGSFGSGKSHFIKILAYLIQNIEVTCNGFNRTAFDMFAEKLQPNDIFLADIEKAIKNENKVILFDIDKLANTDDKEDVILKVLLKMFNAQLGYCATHAHIAHFERDLDRSDKFDAFKQAFNTISGENWLKERDAYDFYRDDIAEALTQVTEQSLDSAQQQIDKLEESFHLDITHFCKWVKEYLDGSPKRRLLFFIDGVGQFMGNNKAMMLQLQTITESLSENCNGKAWVVVTAHDDIDTVIVRMEESKSQDLSKVKARFEHIYLSESNTKEVIQKMTQL</sequence>
<dbReference type="InterPro" id="IPR027417">
    <property type="entry name" value="P-loop_NTPase"/>
</dbReference>
<protein>
    <recommendedName>
        <fullName evidence="3">BREX system P-loop protein BrxC</fullName>
    </recommendedName>
</protein>
<dbReference type="RefSeq" id="WP_080916541.1">
    <property type="nucleotide sequence ID" value="NZ_CP020472.1"/>
</dbReference>
<evidence type="ECO:0000313" key="2">
    <source>
        <dbReference type="Proteomes" id="UP000191820"/>
    </source>
</evidence>
<dbReference type="SUPFAM" id="SSF52540">
    <property type="entry name" value="P-loop containing nucleoside triphosphate hydrolases"/>
    <property type="match status" value="2"/>
</dbReference>
<dbReference type="Proteomes" id="UP000191820">
    <property type="component" value="Chromosome"/>
</dbReference>
<accession>A0ABN4YMC7</accession>